<dbReference type="OrthoDB" id="5828165at2759"/>
<dbReference type="AlphaFoldDB" id="A0A0C2GDB6"/>
<accession>A0A0C2GDB6</accession>
<gene>
    <name evidence="1" type="ORF">ANCDUO_10652</name>
</gene>
<evidence type="ECO:0000313" key="1">
    <source>
        <dbReference type="EMBL" id="KIH59130.1"/>
    </source>
</evidence>
<organism evidence="1 2">
    <name type="scientific">Ancylostoma duodenale</name>
    <dbReference type="NCBI Taxonomy" id="51022"/>
    <lineage>
        <taxon>Eukaryota</taxon>
        <taxon>Metazoa</taxon>
        <taxon>Ecdysozoa</taxon>
        <taxon>Nematoda</taxon>
        <taxon>Chromadorea</taxon>
        <taxon>Rhabditida</taxon>
        <taxon>Rhabditina</taxon>
        <taxon>Rhabditomorpha</taxon>
        <taxon>Strongyloidea</taxon>
        <taxon>Ancylostomatidae</taxon>
        <taxon>Ancylostomatinae</taxon>
        <taxon>Ancylostoma</taxon>
    </lineage>
</organism>
<dbReference type="EMBL" id="KN732305">
    <property type="protein sequence ID" value="KIH59130.1"/>
    <property type="molecule type" value="Genomic_DNA"/>
</dbReference>
<reference evidence="1 2" key="1">
    <citation type="submission" date="2013-12" db="EMBL/GenBank/DDBJ databases">
        <title>Draft genome of the parsitic nematode Ancylostoma duodenale.</title>
        <authorList>
            <person name="Mitreva M."/>
        </authorList>
    </citation>
    <scope>NUCLEOTIDE SEQUENCE [LARGE SCALE GENOMIC DNA]</scope>
    <source>
        <strain evidence="1 2">Zhejiang</strain>
    </source>
</reference>
<keyword evidence="2" id="KW-1185">Reference proteome</keyword>
<sequence length="83" mass="9423">MAEKRSALPNVLNMSSLLLARTTCSDVAVTFLNRQRQKQLEKLSQIRRQLTARMGEHFILRESAAIEVKARRQAVASTRPENS</sequence>
<name>A0A0C2GDB6_9BILA</name>
<dbReference type="Proteomes" id="UP000054047">
    <property type="component" value="Unassembled WGS sequence"/>
</dbReference>
<proteinExistence type="predicted"/>
<protein>
    <submittedName>
        <fullName evidence="1">Uncharacterized protein</fullName>
    </submittedName>
</protein>
<evidence type="ECO:0000313" key="2">
    <source>
        <dbReference type="Proteomes" id="UP000054047"/>
    </source>
</evidence>